<organism evidence="2 3">
    <name type="scientific">Frigoriflavimonas asaccharolytica</name>
    <dbReference type="NCBI Taxonomy" id="2735899"/>
    <lineage>
        <taxon>Bacteria</taxon>
        <taxon>Pseudomonadati</taxon>
        <taxon>Bacteroidota</taxon>
        <taxon>Flavobacteriia</taxon>
        <taxon>Flavobacteriales</taxon>
        <taxon>Weeksellaceae</taxon>
        <taxon>Frigoriflavimonas</taxon>
    </lineage>
</organism>
<dbReference type="EMBL" id="JABSNO010000004">
    <property type="protein sequence ID" value="NRS91683.1"/>
    <property type="molecule type" value="Genomic_DNA"/>
</dbReference>
<evidence type="ECO:0000256" key="1">
    <source>
        <dbReference type="SAM" id="SignalP"/>
    </source>
</evidence>
<evidence type="ECO:0008006" key="4">
    <source>
        <dbReference type="Google" id="ProtNLM"/>
    </source>
</evidence>
<feature type="chain" id="PRO_5035149667" description="Lipoprotein" evidence="1">
    <location>
        <begin position="34"/>
        <end position="225"/>
    </location>
</feature>
<gene>
    <name evidence="2" type="ORF">HNQ03_000750</name>
</gene>
<evidence type="ECO:0000313" key="3">
    <source>
        <dbReference type="Proteomes" id="UP000610746"/>
    </source>
</evidence>
<reference evidence="2" key="1">
    <citation type="submission" date="2020-05" db="EMBL/GenBank/DDBJ databases">
        <title>Genomic Encyclopedia of Type Strains, Phase IV (KMG-V): Genome sequencing to study the core and pangenomes of soil and plant-associated prokaryotes.</title>
        <authorList>
            <person name="Whitman W."/>
        </authorList>
    </citation>
    <scope>NUCLEOTIDE SEQUENCE</scope>
    <source>
        <strain evidence="2">16F</strain>
    </source>
</reference>
<accession>A0A8J8K766</accession>
<name>A0A8J8K766_9FLAO</name>
<sequence>MKLQTPKFFDFKFKLMNKNLLLLLLCVTVLVQCARSSEESTQDVYNPQLPAITTTGANTFGCKINGVVMVPRNSIGYIPPGSNHYPCHYANENNNYPFEILSAYDLRESKRGGAYIYLQGVPNYNTPIPIGDYPIFNGIIPQNPDFNDNYKTYILFVFYDAQGIGHNYVSIENTGYINVIKSDAQILSATFSCKAKNVSNANEIITITDGRFDINKNTIGITNFN</sequence>
<proteinExistence type="predicted"/>
<keyword evidence="3" id="KW-1185">Reference proteome</keyword>
<evidence type="ECO:0000313" key="2">
    <source>
        <dbReference type="EMBL" id="NRS91683.1"/>
    </source>
</evidence>
<dbReference type="RefSeq" id="WP_173778306.1">
    <property type="nucleotide sequence ID" value="NZ_JABSNO010000004.1"/>
</dbReference>
<comment type="caution">
    <text evidence="2">The sequence shown here is derived from an EMBL/GenBank/DDBJ whole genome shotgun (WGS) entry which is preliminary data.</text>
</comment>
<keyword evidence="1" id="KW-0732">Signal</keyword>
<protein>
    <recommendedName>
        <fullName evidence="4">Lipoprotein</fullName>
    </recommendedName>
</protein>
<dbReference type="Proteomes" id="UP000610746">
    <property type="component" value="Unassembled WGS sequence"/>
</dbReference>
<feature type="signal peptide" evidence="1">
    <location>
        <begin position="1"/>
        <end position="33"/>
    </location>
</feature>
<dbReference type="AlphaFoldDB" id="A0A8J8K766"/>